<evidence type="ECO:0000259" key="2">
    <source>
        <dbReference type="Pfam" id="PF18164"/>
    </source>
</evidence>
<accession>A0A1Q2CR47</accession>
<dbReference type="KEGG" id="tes:BW730_14855"/>
<keyword evidence="4" id="KW-1185">Reference proteome</keyword>
<protein>
    <recommendedName>
        <fullName evidence="5">GNAT-like C-terminal domain-containing protein</fullName>
    </recommendedName>
</protein>
<dbReference type="RefSeq" id="WP_077686931.1">
    <property type="nucleotide sequence ID" value="NZ_CP019606.1"/>
</dbReference>
<organism evidence="3 4">
    <name type="scientific">Tessaracoccus aquimaris</name>
    <dbReference type="NCBI Taxonomy" id="1332264"/>
    <lineage>
        <taxon>Bacteria</taxon>
        <taxon>Bacillati</taxon>
        <taxon>Actinomycetota</taxon>
        <taxon>Actinomycetes</taxon>
        <taxon>Propionibacteriales</taxon>
        <taxon>Propionibacteriaceae</taxon>
        <taxon>Tessaracoccus</taxon>
    </lineage>
</organism>
<feature type="domain" description="GNAT-like C-terminal" evidence="2">
    <location>
        <begin position="141"/>
        <end position="281"/>
    </location>
</feature>
<dbReference type="InterPro" id="IPR041644">
    <property type="entry name" value="GNAT_C"/>
</dbReference>
<dbReference type="STRING" id="1332264.BW730_14855"/>
<dbReference type="Gene3D" id="3.40.630.120">
    <property type="match status" value="1"/>
</dbReference>
<evidence type="ECO:0008006" key="5">
    <source>
        <dbReference type="Google" id="ProtNLM"/>
    </source>
</evidence>
<gene>
    <name evidence="3" type="ORF">BW730_14855</name>
</gene>
<name>A0A1Q2CR47_9ACTN</name>
<evidence type="ECO:0000313" key="4">
    <source>
        <dbReference type="Proteomes" id="UP000188145"/>
    </source>
</evidence>
<dbReference type="Proteomes" id="UP000188145">
    <property type="component" value="Chromosome"/>
</dbReference>
<dbReference type="EMBL" id="CP019606">
    <property type="protein sequence ID" value="AQP48589.1"/>
    <property type="molecule type" value="Genomic_DNA"/>
</dbReference>
<sequence length="287" mass="31590">MTNSHEPIGLERLLSLLEFRDNDAAAFSAGLDELTPEDITVIEDHYAALSANVGRVEQRTNPVDGEAVEHPVGIDFPLLVALVRVAAQVQAELVRRGVDEDVAWHSVADLGQQVHIHRLVHGVFGFGGRPWVPVNFSGSMLWLGRLQYTLEPDPWSLGVHIPETGPLTPEVVDESLELARTIAVAAYGEFPIERFTCYSWLLDRGLSARLNPESNMAKFAARFTPFGKAEPGNRDALYFGFHRETRGGEEVDLPTLPQNSSLQRAVVSQLRGGGVTIQPGWFPLHAD</sequence>
<dbReference type="Pfam" id="PF18164">
    <property type="entry name" value="GNAT_C"/>
    <property type="match status" value="1"/>
</dbReference>
<reference evidence="4" key="1">
    <citation type="submission" date="2017-02" db="EMBL/GenBank/DDBJ databases">
        <title>Tessaracoccus aquaemaris sp. nov., isolated from the intestine of a Korean rockfish, Sebastes schlegelii, in a marine aquaculture pond.</title>
        <authorList>
            <person name="Tak E.J."/>
            <person name="Bae J.-W."/>
        </authorList>
    </citation>
    <scope>NUCLEOTIDE SEQUENCE [LARGE SCALE GENOMIC DNA]</scope>
    <source>
        <strain evidence="4">NSG39</strain>
    </source>
</reference>
<dbReference type="OrthoDB" id="3229305at2"/>
<proteinExistence type="predicted"/>
<feature type="domain" description="N-acyltransferase N-terminal" evidence="1">
    <location>
        <begin position="10"/>
        <end position="138"/>
    </location>
</feature>
<evidence type="ECO:0000259" key="1">
    <source>
        <dbReference type="Pfam" id="PF18082"/>
    </source>
</evidence>
<evidence type="ECO:0000313" key="3">
    <source>
        <dbReference type="EMBL" id="AQP48589.1"/>
    </source>
</evidence>
<dbReference type="Pfam" id="PF18082">
    <property type="entry name" value="NAT_N"/>
    <property type="match status" value="1"/>
</dbReference>
<dbReference type="InterPro" id="IPR041273">
    <property type="entry name" value="NAT_N"/>
</dbReference>
<dbReference type="AlphaFoldDB" id="A0A1Q2CR47"/>